<dbReference type="Proteomes" id="UP000264006">
    <property type="component" value="Chromosome"/>
</dbReference>
<name>A0A346XYX3_9ACTN</name>
<evidence type="ECO:0000256" key="3">
    <source>
        <dbReference type="ARBA" id="ARBA00022475"/>
    </source>
</evidence>
<dbReference type="PANTHER" id="PTHR43163:SF6">
    <property type="entry name" value="DIPEPTIDE TRANSPORT SYSTEM PERMEASE PROTEIN DPPB-RELATED"/>
    <property type="match status" value="1"/>
</dbReference>
<dbReference type="GO" id="GO:0005886">
    <property type="term" value="C:plasma membrane"/>
    <property type="evidence" value="ECO:0007669"/>
    <property type="project" value="UniProtKB-SubCell"/>
</dbReference>
<keyword evidence="2 7" id="KW-0813">Transport</keyword>
<dbReference type="OrthoDB" id="9778910at2"/>
<dbReference type="Pfam" id="PF19300">
    <property type="entry name" value="BPD_transp_1_N"/>
    <property type="match status" value="1"/>
</dbReference>
<feature type="transmembrane region" description="Helical" evidence="7">
    <location>
        <begin position="14"/>
        <end position="39"/>
    </location>
</feature>
<reference evidence="9 10" key="1">
    <citation type="submission" date="2018-09" db="EMBL/GenBank/DDBJ databases">
        <title>Complete genome sequence of Euzebya sp. DY32-46 isolated from seawater of Pacific Ocean.</title>
        <authorList>
            <person name="Xu L."/>
            <person name="Wu Y.-H."/>
            <person name="Xu X.-W."/>
        </authorList>
    </citation>
    <scope>NUCLEOTIDE SEQUENCE [LARGE SCALE GENOMIC DNA]</scope>
    <source>
        <strain evidence="9 10">DY32-46</strain>
    </source>
</reference>
<feature type="transmembrane region" description="Helical" evidence="7">
    <location>
        <begin position="143"/>
        <end position="168"/>
    </location>
</feature>
<evidence type="ECO:0000259" key="8">
    <source>
        <dbReference type="PROSITE" id="PS50928"/>
    </source>
</evidence>
<evidence type="ECO:0000256" key="1">
    <source>
        <dbReference type="ARBA" id="ARBA00004651"/>
    </source>
</evidence>
<gene>
    <name evidence="9" type="ORF">DVS28_a2741</name>
</gene>
<dbReference type="InterPro" id="IPR000515">
    <property type="entry name" value="MetI-like"/>
</dbReference>
<dbReference type="AlphaFoldDB" id="A0A346XYX3"/>
<evidence type="ECO:0000256" key="2">
    <source>
        <dbReference type="ARBA" id="ARBA00022448"/>
    </source>
</evidence>
<dbReference type="CDD" id="cd06261">
    <property type="entry name" value="TM_PBP2"/>
    <property type="match status" value="1"/>
</dbReference>
<dbReference type="InterPro" id="IPR035906">
    <property type="entry name" value="MetI-like_sf"/>
</dbReference>
<dbReference type="SUPFAM" id="SSF161098">
    <property type="entry name" value="MetI-like"/>
    <property type="match status" value="1"/>
</dbReference>
<keyword evidence="5 7" id="KW-1133">Transmembrane helix</keyword>
<evidence type="ECO:0000256" key="5">
    <source>
        <dbReference type="ARBA" id="ARBA00022989"/>
    </source>
</evidence>
<feature type="domain" description="ABC transmembrane type-1" evidence="8">
    <location>
        <begin position="104"/>
        <end position="334"/>
    </location>
</feature>
<evidence type="ECO:0000256" key="7">
    <source>
        <dbReference type="RuleBase" id="RU363032"/>
    </source>
</evidence>
<dbReference type="Gene3D" id="1.10.3720.10">
    <property type="entry name" value="MetI-like"/>
    <property type="match status" value="1"/>
</dbReference>
<keyword evidence="10" id="KW-1185">Reference proteome</keyword>
<evidence type="ECO:0000313" key="9">
    <source>
        <dbReference type="EMBL" id="AXV07420.1"/>
    </source>
</evidence>
<dbReference type="PROSITE" id="PS50928">
    <property type="entry name" value="ABC_TM1"/>
    <property type="match status" value="1"/>
</dbReference>
<feature type="transmembrane region" description="Helical" evidence="7">
    <location>
        <begin position="110"/>
        <end position="131"/>
    </location>
</feature>
<keyword evidence="6 7" id="KW-0472">Membrane</keyword>
<evidence type="ECO:0000313" key="10">
    <source>
        <dbReference type="Proteomes" id="UP000264006"/>
    </source>
</evidence>
<keyword evidence="4 7" id="KW-0812">Transmembrane</keyword>
<evidence type="ECO:0000256" key="6">
    <source>
        <dbReference type="ARBA" id="ARBA00023136"/>
    </source>
</evidence>
<sequence>MSTKTSGSSLGKYIAVRVALAPVFLLLLLTVLFILLRILPGDIVTASLAGRASEERIEQARQAAGVDRPITVQYVEYITDLARGDFGQPLTDPRSTSELLGDVLPATFELTIVAMLIAIPLGIVLGALSARFRDTPLDGGARLFGIVSFSLPVFWLGIQAQLIFSVWLKWLPTGNRISGRIVPVNGPTGFYVLDGILAGNTEFALTALEHLILPGATLGLVISGIFIRLVRVNMLQTLRADYVESAHARGVHERPVLFRHAFKNALVPVITIMGLQFALLLGGAILTETTFSWPGIGSKLVDFINARDYVGVQVLVTVIAMLITVTSLLIDILNGLIDPRVRY</sequence>
<keyword evidence="3" id="KW-1003">Cell membrane</keyword>
<feature type="transmembrane region" description="Helical" evidence="7">
    <location>
        <begin position="310"/>
        <end position="333"/>
    </location>
</feature>
<feature type="transmembrane region" description="Helical" evidence="7">
    <location>
        <begin position="265"/>
        <end position="286"/>
    </location>
</feature>
<dbReference type="KEGG" id="euz:DVS28_a2741"/>
<dbReference type="EMBL" id="CP031165">
    <property type="protein sequence ID" value="AXV07420.1"/>
    <property type="molecule type" value="Genomic_DNA"/>
</dbReference>
<dbReference type="Pfam" id="PF00528">
    <property type="entry name" value="BPD_transp_1"/>
    <property type="match status" value="1"/>
</dbReference>
<dbReference type="RefSeq" id="WP_114591913.1">
    <property type="nucleotide sequence ID" value="NZ_CAXIBR010000146.1"/>
</dbReference>
<dbReference type="InterPro" id="IPR045621">
    <property type="entry name" value="BPD_transp_1_N"/>
</dbReference>
<proteinExistence type="inferred from homology"/>
<protein>
    <submittedName>
        <fullName evidence="9">Dipeptide transport system permease protein DppB</fullName>
    </submittedName>
</protein>
<evidence type="ECO:0000256" key="4">
    <source>
        <dbReference type="ARBA" id="ARBA00022692"/>
    </source>
</evidence>
<dbReference type="GO" id="GO:0055085">
    <property type="term" value="P:transmembrane transport"/>
    <property type="evidence" value="ECO:0007669"/>
    <property type="project" value="InterPro"/>
</dbReference>
<accession>A0A346XYX3</accession>
<dbReference type="PANTHER" id="PTHR43163">
    <property type="entry name" value="DIPEPTIDE TRANSPORT SYSTEM PERMEASE PROTEIN DPPB-RELATED"/>
    <property type="match status" value="1"/>
</dbReference>
<organism evidence="9 10">
    <name type="scientific">Euzebya pacifica</name>
    <dbReference type="NCBI Taxonomy" id="1608957"/>
    <lineage>
        <taxon>Bacteria</taxon>
        <taxon>Bacillati</taxon>
        <taxon>Actinomycetota</taxon>
        <taxon>Nitriliruptoria</taxon>
        <taxon>Euzebyales</taxon>
    </lineage>
</organism>
<comment type="similarity">
    <text evidence="7">Belongs to the binding-protein-dependent transport system permease family.</text>
</comment>
<feature type="transmembrane region" description="Helical" evidence="7">
    <location>
        <begin position="211"/>
        <end position="230"/>
    </location>
</feature>
<comment type="subcellular location">
    <subcellularLocation>
        <location evidence="1 7">Cell membrane</location>
        <topology evidence="1 7">Multi-pass membrane protein</topology>
    </subcellularLocation>
</comment>